<comment type="similarity">
    <text evidence="1">Belongs to the SCO1/2 family.</text>
</comment>
<feature type="binding site" evidence="3">
    <location>
        <position position="184"/>
    </location>
    <ligand>
        <name>Cu cation</name>
        <dbReference type="ChEBI" id="CHEBI:23378"/>
    </ligand>
</feature>
<keyword evidence="4" id="KW-1015">Disulfide bond</keyword>
<name>A0A1D8P8N9_9FLAO</name>
<dbReference type="OrthoDB" id="9811998at2"/>
<dbReference type="SUPFAM" id="SSF52833">
    <property type="entry name" value="Thioredoxin-like"/>
    <property type="match status" value="1"/>
</dbReference>
<evidence type="ECO:0000256" key="4">
    <source>
        <dbReference type="PIRSR" id="PIRSR603782-2"/>
    </source>
</evidence>
<feature type="domain" description="Thioredoxin" evidence="6">
    <location>
        <begin position="57"/>
        <end position="221"/>
    </location>
</feature>
<dbReference type="STRING" id="1850246.LPB138_09645"/>
<feature type="binding site" evidence="3">
    <location>
        <position position="95"/>
    </location>
    <ligand>
        <name>Cu cation</name>
        <dbReference type="ChEBI" id="CHEBI:23378"/>
    </ligand>
</feature>
<protein>
    <submittedName>
        <fullName evidence="7">SCO family protein</fullName>
    </submittedName>
</protein>
<reference evidence="7 8" key="1">
    <citation type="submission" date="2016-10" db="EMBL/GenBank/DDBJ databases">
        <title>Lutibacter sp. LPB0138, isolated from marine gastropod.</title>
        <authorList>
            <person name="Kim E."/>
            <person name="Yi H."/>
        </authorList>
    </citation>
    <scope>NUCLEOTIDE SEQUENCE [LARGE SCALE GENOMIC DNA]</scope>
    <source>
        <strain evidence="7 8">LPB0138</strain>
    </source>
</reference>
<evidence type="ECO:0000256" key="5">
    <source>
        <dbReference type="SAM" id="Phobius"/>
    </source>
</evidence>
<dbReference type="RefSeq" id="WP_070237083.1">
    <property type="nucleotide sequence ID" value="NZ_CP017478.1"/>
</dbReference>
<dbReference type="Proteomes" id="UP000176050">
    <property type="component" value="Chromosome"/>
</dbReference>
<evidence type="ECO:0000256" key="2">
    <source>
        <dbReference type="ARBA" id="ARBA00023008"/>
    </source>
</evidence>
<feature type="binding site" evidence="3">
    <location>
        <position position="99"/>
    </location>
    <ligand>
        <name>Cu cation</name>
        <dbReference type="ChEBI" id="CHEBI:23378"/>
    </ligand>
</feature>
<evidence type="ECO:0000256" key="1">
    <source>
        <dbReference type="ARBA" id="ARBA00010996"/>
    </source>
</evidence>
<accession>A0A1D8P8N9</accession>
<evidence type="ECO:0000313" key="8">
    <source>
        <dbReference type="Proteomes" id="UP000176050"/>
    </source>
</evidence>
<keyword evidence="5" id="KW-0812">Transmembrane</keyword>
<dbReference type="PANTHER" id="PTHR12151:SF25">
    <property type="entry name" value="LINALOOL DEHYDRATASE_ISOMERASE DOMAIN-CONTAINING PROTEIN"/>
    <property type="match status" value="1"/>
</dbReference>
<dbReference type="InterPro" id="IPR036249">
    <property type="entry name" value="Thioredoxin-like_sf"/>
</dbReference>
<feature type="transmembrane region" description="Helical" evidence="5">
    <location>
        <begin position="12"/>
        <end position="31"/>
    </location>
</feature>
<dbReference type="PANTHER" id="PTHR12151">
    <property type="entry name" value="ELECTRON TRANSPORT PROTIN SCO1/SENC FAMILY MEMBER"/>
    <property type="match status" value="1"/>
</dbReference>
<dbReference type="PROSITE" id="PS51352">
    <property type="entry name" value="THIOREDOXIN_2"/>
    <property type="match status" value="1"/>
</dbReference>
<dbReference type="InterPro" id="IPR003782">
    <property type="entry name" value="SCO1/SenC"/>
</dbReference>
<keyword evidence="8" id="KW-1185">Reference proteome</keyword>
<keyword evidence="2 3" id="KW-0186">Copper</keyword>
<feature type="disulfide bond" description="Redox-active" evidence="4">
    <location>
        <begin position="95"/>
        <end position="99"/>
    </location>
</feature>
<dbReference type="Pfam" id="PF02630">
    <property type="entry name" value="SCO1-SenC"/>
    <property type="match status" value="1"/>
</dbReference>
<sequence>MSQRNFKKSLPIIVIMTVFSVVMIALIYSILNPDKKLPVYNPADVNPRLVDSSVKHVRSNHKIGDFSLINQNGKVITQKDYEDKIYVADFFFTRCQTICPIMTNNMIKVQEEFKNDSTIMLLSHSVTPVMDSIPILRDYADMKGVEDSKWNVTTGDKRHIYDLARKSYFAVIDDGDGGEQDFIHTENFILVDKKRQIRGYYDGTNSEDIQQLIADIKLLQEEY</sequence>
<dbReference type="EMBL" id="CP017478">
    <property type="protein sequence ID" value="AOW20919.1"/>
    <property type="molecule type" value="Genomic_DNA"/>
</dbReference>
<dbReference type="Gene3D" id="3.40.30.10">
    <property type="entry name" value="Glutaredoxin"/>
    <property type="match status" value="1"/>
</dbReference>
<organism evidence="7 8">
    <name type="scientific">Urechidicola croceus</name>
    <dbReference type="NCBI Taxonomy" id="1850246"/>
    <lineage>
        <taxon>Bacteria</taxon>
        <taxon>Pseudomonadati</taxon>
        <taxon>Bacteroidota</taxon>
        <taxon>Flavobacteriia</taxon>
        <taxon>Flavobacteriales</taxon>
        <taxon>Flavobacteriaceae</taxon>
        <taxon>Urechidicola</taxon>
    </lineage>
</organism>
<proteinExistence type="inferred from homology"/>
<evidence type="ECO:0000259" key="6">
    <source>
        <dbReference type="PROSITE" id="PS51352"/>
    </source>
</evidence>
<evidence type="ECO:0000313" key="7">
    <source>
        <dbReference type="EMBL" id="AOW20919.1"/>
    </source>
</evidence>
<dbReference type="AlphaFoldDB" id="A0A1D8P8N9"/>
<dbReference type="CDD" id="cd02968">
    <property type="entry name" value="SCO"/>
    <property type="match status" value="1"/>
</dbReference>
<dbReference type="KEGG" id="lul:LPB138_09645"/>
<keyword evidence="3" id="KW-0479">Metal-binding</keyword>
<keyword evidence="5" id="KW-1133">Transmembrane helix</keyword>
<keyword evidence="5" id="KW-0472">Membrane</keyword>
<evidence type="ECO:0000256" key="3">
    <source>
        <dbReference type="PIRSR" id="PIRSR603782-1"/>
    </source>
</evidence>
<gene>
    <name evidence="7" type="ORF">LPB138_09645</name>
</gene>
<dbReference type="InterPro" id="IPR013766">
    <property type="entry name" value="Thioredoxin_domain"/>
</dbReference>
<dbReference type="GO" id="GO:0046872">
    <property type="term" value="F:metal ion binding"/>
    <property type="evidence" value="ECO:0007669"/>
    <property type="project" value="UniProtKB-KW"/>
</dbReference>